<dbReference type="Proteomes" id="UP000727056">
    <property type="component" value="Unassembled WGS sequence"/>
</dbReference>
<proteinExistence type="inferred from homology"/>
<comment type="caution">
    <text evidence="4">The sequence shown here is derived from an EMBL/GenBank/DDBJ whole genome shotgun (WGS) entry which is preliminary data.</text>
</comment>
<keyword evidence="2 4" id="KW-0436">Ligase</keyword>
<dbReference type="InterPro" id="IPR012310">
    <property type="entry name" value="DNA_ligase_ATP-dep_cent"/>
</dbReference>
<evidence type="ECO:0000313" key="4">
    <source>
        <dbReference type="EMBL" id="NJQ13528.1"/>
    </source>
</evidence>
<dbReference type="PANTHER" id="PTHR45674:SF4">
    <property type="entry name" value="DNA LIGASE 1"/>
    <property type="match status" value="1"/>
</dbReference>
<dbReference type="PROSITE" id="PS50160">
    <property type="entry name" value="DNA_LIGASE_A3"/>
    <property type="match status" value="1"/>
</dbReference>
<dbReference type="Gene3D" id="3.30.470.30">
    <property type="entry name" value="DNA ligase/mRNA capping enzyme"/>
    <property type="match status" value="1"/>
</dbReference>
<feature type="domain" description="ATP-dependent DNA ligase family profile" evidence="3">
    <location>
        <begin position="103"/>
        <end position="209"/>
    </location>
</feature>
<organism evidence="4 5">
    <name type="scientific">Streptomyces bohaiensis</name>
    <dbReference type="NCBI Taxonomy" id="1431344"/>
    <lineage>
        <taxon>Bacteria</taxon>
        <taxon>Bacillati</taxon>
        <taxon>Actinomycetota</taxon>
        <taxon>Actinomycetes</taxon>
        <taxon>Kitasatosporales</taxon>
        <taxon>Streptomycetaceae</taxon>
        <taxon>Streptomyces</taxon>
    </lineage>
</organism>
<keyword evidence="5" id="KW-1185">Reference proteome</keyword>
<dbReference type="GO" id="GO:0016874">
    <property type="term" value="F:ligase activity"/>
    <property type="evidence" value="ECO:0007669"/>
    <property type="project" value="UniProtKB-KW"/>
</dbReference>
<evidence type="ECO:0000259" key="3">
    <source>
        <dbReference type="PROSITE" id="PS50160"/>
    </source>
</evidence>
<dbReference type="Pfam" id="PF01068">
    <property type="entry name" value="DNA_ligase_A_M"/>
    <property type="match status" value="1"/>
</dbReference>
<accession>A0ABX1C6D2</accession>
<dbReference type="InterPro" id="IPR050191">
    <property type="entry name" value="ATP-dep_DNA_ligase"/>
</dbReference>
<dbReference type="PANTHER" id="PTHR45674">
    <property type="entry name" value="DNA LIGASE 1/3 FAMILY MEMBER"/>
    <property type="match status" value="1"/>
</dbReference>
<dbReference type="SUPFAM" id="SSF56091">
    <property type="entry name" value="DNA ligase/mRNA capping enzyme, catalytic domain"/>
    <property type="match status" value="1"/>
</dbReference>
<reference evidence="4 5" key="1">
    <citation type="submission" date="2020-03" db="EMBL/GenBank/DDBJ databases">
        <title>Draft genome of Streptomyces sp. ventii, isolated from the Axial Seamount in the Pacific Ocean, and resequencing of the two type strains Streptomyces lonarensis strain NCL 716 and Streptomyces bohaiensis strain 11A07.</title>
        <authorList>
            <person name="Loughran R.M."/>
            <person name="Pfannmuller K.M."/>
            <person name="Wasson B.J."/>
            <person name="Deadmond M.C."/>
            <person name="Paddock B.E."/>
            <person name="Koyack M.J."/>
            <person name="Gallegos D.A."/>
            <person name="Mitchell E.A."/>
            <person name="Ushijima B."/>
            <person name="Saw J.H."/>
            <person name="Mcphail K.L."/>
            <person name="Videau P."/>
        </authorList>
    </citation>
    <scope>NUCLEOTIDE SEQUENCE [LARGE SCALE GENOMIC DNA]</scope>
    <source>
        <strain evidence="4 5">11A07</strain>
    </source>
</reference>
<gene>
    <name evidence="4" type="ORF">HCN52_00825</name>
</gene>
<name>A0ABX1C6D2_9ACTN</name>
<evidence type="ECO:0000313" key="5">
    <source>
        <dbReference type="Proteomes" id="UP000727056"/>
    </source>
</evidence>
<dbReference type="RefSeq" id="WP_168086363.1">
    <property type="nucleotide sequence ID" value="NZ_BHZH01000178.1"/>
</dbReference>
<evidence type="ECO:0000256" key="2">
    <source>
        <dbReference type="ARBA" id="ARBA00022598"/>
    </source>
</evidence>
<dbReference type="EMBL" id="JAAVJC010000002">
    <property type="protein sequence ID" value="NJQ13528.1"/>
    <property type="molecule type" value="Genomic_DNA"/>
</dbReference>
<sequence length="282" mass="29619">MIDLPPPLALARDTHPVPDGTGLAWEPKWDGWRAALARTERGVALFARSGRPIGNSFPELEAAGAALPVGTVLDGEIVVWRGGQLDFAAVQRRGLTRASRAPALARSAPASYVAFDVLATGGGDMRARPWEERHVLLEQLLAPVGPPLQAGLATRDRTVALGWYEDLAAAGVEGLMTKPARAPYRAGLASGWRKTRHATLTDALVLDVAGPRAAPTTARVRLAGDGGRVVDVAVPPPLRRVLAAARAQAGEGAVPVELRVGTGRHGTVRFVRVRGDLTLPGG</sequence>
<comment type="similarity">
    <text evidence="1">Belongs to the ATP-dependent DNA ligase family.</text>
</comment>
<evidence type="ECO:0000256" key="1">
    <source>
        <dbReference type="ARBA" id="ARBA00007572"/>
    </source>
</evidence>
<protein>
    <submittedName>
        <fullName evidence="4">ATP-dependent DNA ligase</fullName>
    </submittedName>
</protein>